<gene>
    <name evidence="2" type="ORF">H8S76_21405</name>
</gene>
<evidence type="ECO:0000313" key="2">
    <source>
        <dbReference type="EMBL" id="MBC5674798.1"/>
    </source>
</evidence>
<keyword evidence="1" id="KW-1133">Transmembrane helix</keyword>
<keyword evidence="1" id="KW-0812">Transmembrane</keyword>
<feature type="transmembrane region" description="Helical" evidence="1">
    <location>
        <begin position="12"/>
        <end position="32"/>
    </location>
</feature>
<dbReference type="SUPFAM" id="SSF51126">
    <property type="entry name" value="Pectin lyase-like"/>
    <property type="match status" value="1"/>
</dbReference>
<dbReference type="InterPro" id="IPR011050">
    <property type="entry name" value="Pectin_lyase_fold/virulence"/>
</dbReference>
<keyword evidence="3" id="KW-1185">Reference proteome</keyword>
<dbReference type="RefSeq" id="WP_054351703.1">
    <property type="nucleotide sequence ID" value="NZ_JACOOU010000012.1"/>
</dbReference>
<protein>
    <recommendedName>
        <fullName evidence="4">SipW-cognate class signal peptide</fullName>
    </recommendedName>
</protein>
<dbReference type="InterPro" id="IPR022121">
    <property type="entry name" value="Peptidase_M73_camelysin"/>
</dbReference>
<organism evidence="2 3">
    <name type="scientific">Blautia celeris</name>
    <dbReference type="NCBI Taxonomy" id="2763026"/>
    <lineage>
        <taxon>Bacteria</taxon>
        <taxon>Bacillati</taxon>
        <taxon>Bacillota</taxon>
        <taxon>Clostridia</taxon>
        <taxon>Lachnospirales</taxon>
        <taxon>Lachnospiraceae</taxon>
        <taxon>Blautia</taxon>
    </lineage>
</organism>
<dbReference type="Proteomes" id="UP000654573">
    <property type="component" value="Unassembled WGS sequence"/>
</dbReference>
<accession>A0ABR7FHX3</accession>
<comment type="caution">
    <text evidence="2">The sequence shown here is derived from an EMBL/GenBank/DDBJ whole genome shotgun (WGS) entry which is preliminary data.</text>
</comment>
<dbReference type="NCBIfam" id="TIGR04088">
    <property type="entry name" value="cognate_SipW"/>
    <property type="match status" value="1"/>
</dbReference>
<name>A0ABR7FHX3_9FIRM</name>
<proteinExistence type="predicted"/>
<dbReference type="Pfam" id="PF12389">
    <property type="entry name" value="Peptidase_M73"/>
    <property type="match status" value="1"/>
</dbReference>
<evidence type="ECO:0000256" key="1">
    <source>
        <dbReference type="SAM" id="Phobius"/>
    </source>
</evidence>
<keyword evidence="1" id="KW-0472">Membrane</keyword>
<dbReference type="InterPro" id="IPR023833">
    <property type="entry name" value="Signal_pept_SipW-depend-type"/>
</dbReference>
<dbReference type="EMBL" id="JACOOU010000012">
    <property type="protein sequence ID" value="MBC5674798.1"/>
    <property type="molecule type" value="Genomic_DNA"/>
</dbReference>
<reference evidence="2 3" key="1">
    <citation type="submission" date="2020-08" db="EMBL/GenBank/DDBJ databases">
        <title>Genome public.</title>
        <authorList>
            <person name="Liu C."/>
            <person name="Sun Q."/>
        </authorList>
    </citation>
    <scope>NUCLEOTIDE SEQUENCE [LARGE SCALE GENOMIC DNA]</scope>
    <source>
        <strain evidence="2 3">NSJ-34</strain>
    </source>
</reference>
<evidence type="ECO:0000313" key="3">
    <source>
        <dbReference type="Proteomes" id="UP000654573"/>
    </source>
</evidence>
<evidence type="ECO:0008006" key="4">
    <source>
        <dbReference type="Google" id="ProtNLM"/>
    </source>
</evidence>
<sequence length="462" mass="49731">MENKNQKRALSFSMLSIVLCVAMLIGTTFAWFTDNASTGVNLIQAGTLDIELQKSEDNGETWTAVGKNESLAFQKAAEGEEVLWEPGVTYNLPLLRVVNKGNLALKYKIQISGLDGNAELLNAIDFTLKNGEEMVDLTTYEGHIAGMQESGSPTVDKELSSLTISGHMRESAGNEYQGLTLNGIYITVAATQDTVESDSFNNAYDENAKYGTPVSSQEELLAALAKGEDVILTQSIVLPESIKVAGNVTIYGSENGSLSIENGDNKRVIDINNQNEPVTMTLSGVNVVGPTSGTYTRGISVYANSDVTIVVDNCSVSANYYALNIASENQKVNAVIKNTTLTGWCAAQTHSPNTKVTFENCKLIGNNDKTYNAEGWNNFATIVVNELAGGSEWTFNNCIIEANETTGNKQYLFSLRSACTINMNGCILKVNGNEVTADDAPISVYNVTGITINIDGETIFSK</sequence>